<evidence type="ECO:0000256" key="4">
    <source>
        <dbReference type="ARBA" id="ARBA00023157"/>
    </source>
</evidence>
<dbReference type="GO" id="GO:0015035">
    <property type="term" value="F:protein-disulfide reductase activity"/>
    <property type="evidence" value="ECO:0007669"/>
    <property type="project" value="TreeGrafter"/>
</dbReference>
<protein>
    <recommendedName>
        <fullName evidence="3">protein disulfide-isomerase</fullName>
        <ecNumber evidence="3">5.3.4.1</ecNumber>
    </recommendedName>
</protein>
<comment type="subcellular location">
    <subcellularLocation>
        <location evidence="2">Endoplasmic reticulum lumen</location>
    </subcellularLocation>
</comment>
<feature type="compositionally biased region" description="Polar residues" evidence="7">
    <location>
        <begin position="500"/>
        <end position="527"/>
    </location>
</feature>
<dbReference type="EC" id="5.3.4.1" evidence="3"/>
<dbReference type="PANTHER" id="PTHR45815:SF3">
    <property type="entry name" value="PROTEIN DISULFIDE-ISOMERASE A6"/>
    <property type="match status" value="1"/>
</dbReference>
<dbReference type="PANTHER" id="PTHR45815">
    <property type="entry name" value="PROTEIN DISULFIDE-ISOMERASE A6"/>
    <property type="match status" value="1"/>
</dbReference>
<proteinExistence type="predicted"/>
<evidence type="ECO:0000256" key="5">
    <source>
        <dbReference type="ARBA" id="ARBA00023235"/>
    </source>
</evidence>
<feature type="domain" description="Thioredoxin" evidence="8">
    <location>
        <begin position="234"/>
        <end position="357"/>
    </location>
</feature>
<dbReference type="GO" id="GO:0003756">
    <property type="term" value="F:protein disulfide isomerase activity"/>
    <property type="evidence" value="ECO:0007669"/>
    <property type="project" value="UniProtKB-EC"/>
</dbReference>
<dbReference type="InterPro" id="IPR036249">
    <property type="entry name" value="Thioredoxin-like_sf"/>
</dbReference>
<accession>A0A3M6WUY2</accession>
<keyword evidence="5" id="KW-0413">Isomerase</keyword>
<dbReference type="Pfam" id="PF00085">
    <property type="entry name" value="Thioredoxin"/>
    <property type="match status" value="1"/>
</dbReference>
<gene>
    <name evidence="9" type="ORF">D0869_06058</name>
</gene>
<dbReference type="AlphaFoldDB" id="A0A3M6WUY2"/>
<feature type="region of interest" description="Disordered" evidence="7">
    <location>
        <begin position="690"/>
        <end position="726"/>
    </location>
</feature>
<organism evidence="9 10">
    <name type="scientific">Hortaea werneckii</name>
    <name type="common">Black yeast</name>
    <name type="synonym">Cladosporium werneckii</name>
    <dbReference type="NCBI Taxonomy" id="91943"/>
    <lineage>
        <taxon>Eukaryota</taxon>
        <taxon>Fungi</taxon>
        <taxon>Dikarya</taxon>
        <taxon>Ascomycota</taxon>
        <taxon>Pezizomycotina</taxon>
        <taxon>Dothideomycetes</taxon>
        <taxon>Dothideomycetidae</taxon>
        <taxon>Mycosphaerellales</taxon>
        <taxon>Teratosphaeriaceae</taxon>
        <taxon>Hortaea</taxon>
    </lineage>
</organism>
<dbReference type="Gene3D" id="3.40.30.10">
    <property type="entry name" value="Glutaredoxin"/>
    <property type="match status" value="2"/>
</dbReference>
<dbReference type="PRINTS" id="PR00421">
    <property type="entry name" value="THIOREDOXIN"/>
</dbReference>
<dbReference type="OrthoDB" id="10264505at2759"/>
<evidence type="ECO:0000256" key="1">
    <source>
        <dbReference type="ARBA" id="ARBA00001182"/>
    </source>
</evidence>
<dbReference type="InterPro" id="IPR057305">
    <property type="entry name" value="Thioredox_PDIA6_C"/>
</dbReference>
<dbReference type="PROSITE" id="PS00194">
    <property type="entry name" value="THIOREDOXIN_1"/>
    <property type="match status" value="1"/>
</dbReference>
<evidence type="ECO:0000256" key="2">
    <source>
        <dbReference type="ARBA" id="ARBA00004319"/>
    </source>
</evidence>
<keyword evidence="4" id="KW-1015">Disulfide bond</keyword>
<evidence type="ECO:0000259" key="8">
    <source>
        <dbReference type="PROSITE" id="PS51352"/>
    </source>
</evidence>
<feature type="compositionally biased region" description="Low complexity" evidence="7">
    <location>
        <begin position="483"/>
        <end position="499"/>
    </location>
</feature>
<comment type="catalytic activity">
    <reaction evidence="1">
        <text>Catalyzes the rearrangement of -S-S- bonds in proteins.</text>
        <dbReference type="EC" id="5.3.4.1"/>
    </reaction>
</comment>
<dbReference type="InterPro" id="IPR013766">
    <property type="entry name" value="Thioredoxin_domain"/>
</dbReference>
<keyword evidence="6" id="KW-0676">Redox-active center</keyword>
<feature type="region of interest" description="Disordered" evidence="7">
    <location>
        <begin position="738"/>
        <end position="764"/>
    </location>
</feature>
<dbReference type="PROSITE" id="PS51352">
    <property type="entry name" value="THIOREDOXIN_2"/>
    <property type="match status" value="1"/>
</dbReference>
<sequence>GVELGELALGRDFLLKRTPDIQQVEEGGCGLEGIGGLACNGVGSLSFIAAGEGVKGKVLHIGFGGDIVGDGVVGGVGRFGRLELVHEADGVGLAFCVGGVQGAIEDVLQDVVFAPVGDDGAVLLELGGAGCETADFGFQGGGEGELSHEYGYDLLVRVCSDRRCISSYLSNDHRWPNGSQMDQISSSHVPNIVIPTIPCANQIPAKRPDPAARPSNMLPTLPLLTSLLLLPSALAIGLYDKSSNVLSVDGQSYRRLIADSNHTSIVEFYAPWCGHCQNLKPAYEKAATSLKGLAKVAAVNCDAEENKPLCGNMGVQGFPTLKIVRPGKKPGRPAVEDYQGARSAKAIADAVVERIPNHVRRLKDSDYEAWRDEGDGPKAILFSEKGVVSALLKAIAVDFKDVMSIAQIRNKDKAAVDAFKVEKFPSLLLLPGGGKDPVAYDGEMKKDAMVKFLSQAASPNPDPAPKKEKAKKSTARKDKSKSSKASSSFSKASSSHASSEAQTAPASQTAETMDDASQPTESPNPNVDTEKPIHVPSEPAPPIKSLPDGLSLQQQCLNTKAGTCILALLPAVPSEKTLHAISALSEIHHKHESAKRNLFPFYQLPHTNSQAAALRSKLALSDDEVEMVALNGKRGWFRLYPSSSPSEEEKTSPLTQRSLEDWIDALRMGDLPKSPLPSGLVMPAEQLPEEPVRVDSSGSGNAGKAGEGEASSSGEEVDEDFLAQMKRQMPEGMEFAMEEIDDEEYERILAEQRKGEEGKGHDEL</sequence>
<comment type="caution">
    <text evidence="9">The sequence shown here is derived from an EMBL/GenBank/DDBJ whole genome shotgun (WGS) entry which is preliminary data.</text>
</comment>
<dbReference type="EMBL" id="QWIJ01000429">
    <property type="protein sequence ID" value="RMX82433.1"/>
    <property type="molecule type" value="Genomic_DNA"/>
</dbReference>
<dbReference type="InterPro" id="IPR017937">
    <property type="entry name" value="Thioredoxin_CS"/>
</dbReference>
<name>A0A3M6WUY2_HORWE</name>
<dbReference type="SUPFAM" id="SSF52833">
    <property type="entry name" value="Thioredoxin-like"/>
    <property type="match status" value="2"/>
</dbReference>
<evidence type="ECO:0000256" key="3">
    <source>
        <dbReference type="ARBA" id="ARBA00012723"/>
    </source>
</evidence>
<evidence type="ECO:0000256" key="7">
    <source>
        <dbReference type="SAM" id="MobiDB-lite"/>
    </source>
</evidence>
<reference evidence="9 10" key="1">
    <citation type="journal article" date="2018" name="BMC Genomics">
        <title>Genomic evidence for intraspecific hybridization in a clonal and extremely halotolerant yeast.</title>
        <authorList>
            <person name="Gostincar C."/>
            <person name="Stajich J.E."/>
            <person name="Zupancic J."/>
            <person name="Zalar P."/>
            <person name="Gunde-Cimerman N."/>
        </authorList>
    </citation>
    <scope>NUCLEOTIDE SEQUENCE [LARGE SCALE GENOMIC DNA]</scope>
    <source>
        <strain evidence="9 10">EXF-6656</strain>
    </source>
</reference>
<feature type="compositionally biased region" description="Basic and acidic residues" evidence="7">
    <location>
        <begin position="746"/>
        <end position="764"/>
    </location>
</feature>
<evidence type="ECO:0000313" key="10">
    <source>
        <dbReference type="Proteomes" id="UP000281245"/>
    </source>
</evidence>
<dbReference type="Proteomes" id="UP000281245">
    <property type="component" value="Unassembled WGS sequence"/>
</dbReference>
<evidence type="ECO:0000313" key="9">
    <source>
        <dbReference type="EMBL" id="RMX82433.1"/>
    </source>
</evidence>
<dbReference type="VEuPathDB" id="FungiDB:BTJ68_09889"/>
<feature type="non-terminal residue" evidence="9">
    <location>
        <position position="1"/>
    </location>
</feature>
<dbReference type="GO" id="GO:0005788">
    <property type="term" value="C:endoplasmic reticulum lumen"/>
    <property type="evidence" value="ECO:0007669"/>
    <property type="project" value="UniProtKB-SubCell"/>
</dbReference>
<dbReference type="CDD" id="cd03002">
    <property type="entry name" value="PDI_a_MPD1_like"/>
    <property type="match status" value="1"/>
</dbReference>
<evidence type="ECO:0000256" key="6">
    <source>
        <dbReference type="ARBA" id="ARBA00023284"/>
    </source>
</evidence>
<dbReference type="CDD" id="cd02981">
    <property type="entry name" value="PDI_b_family"/>
    <property type="match status" value="1"/>
</dbReference>
<dbReference type="GO" id="GO:0034976">
    <property type="term" value="P:response to endoplasmic reticulum stress"/>
    <property type="evidence" value="ECO:0007669"/>
    <property type="project" value="TreeGrafter"/>
</dbReference>
<dbReference type="Pfam" id="PF24541">
    <property type="entry name" value="Thioredox_PDIA6_C"/>
    <property type="match status" value="1"/>
</dbReference>
<feature type="region of interest" description="Disordered" evidence="7">
    <location>
        <begin position="455"/>
        <end position="547"/>
    </location>
</feature>